<organism evidence="2 3">
    <name type="scientific">Candidatus Muproteobacteria bacterium RBG_16_65_34</name>
    <dbReference type="NCBI Taxonomy" id="1817760"/>
    <lineage>
        <taxon>Bacteria</taxon>
        <taxon>Pseudomonadati</taxon>
        <taxon>Pseudomonadota</taxon>
        <taxon>Candidatus Muproteobacteria</taxon>
    </lineage>
</organism>
<dbReference type="SUPFAM" id="SSF52540">
    <property type="entry name" value="P-loop containing nucleoside triphosphate hydrolases"/>
    <property type="match status" value="2"/>
</dbReference>
<feature type="domain" description="Polyphosphate kinase-2-related" evidence="1">
    <location>
        <begin position="11"/>
        <end position="235"/>
    </location>
</feature>
<feature type="domain" description="Polyphosphate kinase-2-related" evidence="1">
    <location>
        <begin position="269"/>
        <end position="490"/>
    </location>
</feature>
<dbReference type="GO" id="GO:0043751">
    <property type="term" value="F:polyphosphate:AMP phosphotransferase activity"/>
    <property type="evidence" value="ECO:0007669"/>
    <property type="project" value="InterPro"/>
</dbReference>
<evidence type="ECO:0000313" key="2">
    <source>
        <dbReference type="EMBL" id="OGI48044.1"/>
    </source>
</evidence>
<dbReference type="NCBIfam" id="TIGR03708">
    <property type="entry name" value="poly_P_AMP_trns"/>
    <property type="match status" value="1"/>
</dbReference>
<reference evidence="2 3" key="1">
    <citation type="journal article" date="2016" name="Nat. Commun.">
        <title>Thousands of microbial genomes shed light on interconnected biogeochemical processes in an aquifer system.</title>
        <authorList>
            <person name="Anantharaman K."/>
            <person name="Brown C.T."/>
            <person name="Hug L.A."/>
            <person name="Sharon I."/>
            <person name="Castelle C.J."/>
            <person name="Probst A.J."/>
            <person name="Thomas B.C."/>
            <person name="Singh A."/>
            <person name="Wilkins M.J."/>
            <person name="Karaoz U."/>
            <person name="Brodie E.L."/>
            <person name="Williams K.H."/>
            <person name="Hubbard S.S."/>
            <person name="Banfield J.F."/>
        </authorList>
    </citation>
    <scope>NUCLEOTIDE SEQUENCE [LARGE SCALE GENOMIC DNA]</scope>
</reference>
<dbReference type="InterPro" id="IPR022489">
    <property type="entry name" value="PolyP_AMP_Tfrase"/>
</dbReference>
<dbReference type="Gene3D" id="3.40.50.300">
    <property type="entry name" value="P-loop containing nucleotide triphosphate hydrolases"/>
    <property type="match status" value="2"/>
</dbReference>
<gene>
    <name evidence="2" type="ORF">A2151_05290</name>
</gene>
<dbReference type="AlphaFoldDB" id="A0A1F6TSD5"/>
<dbReference type="GO" id="GO:0006797">
    <property type="term" value="P:polyphosphate metabolic process"/>
    <property type="evidence" value="ECO:0007669"/>
    <property type="project" value="InterPro"/>
</dbReference>
<name>A0A1F6TSD5_9PROT</name>
<dbReference type="PANTHER" id="PTHR34383:SF3">
    <property type="entry name" value="POLYPHOSPHATE:AMP PHOSPHOTRANSFERASE"/>
    <property type="match status" value="1"/>
</dbReference>
<protein>
    <submittedName>
        <fullName evidence="2">Polyphosphate:AMP phosphotransferase</fullName>
    </submittedName>
</protein>
<keyword evidence="2" id="KW-0808">Transferase</keyword>
<dbReference type="STRING" id="1817760.A2151_05290"/>
<comment type="caution">
    <text evidence="2">The sequence shown here is derived from an EMBL/GenBank/DDBJ whole genome shotgun (WGS) entry which is preliminary data.</text>
</comment>
<evidence type="ECO:0000313" key="3">
    <source>
        <dbReference type="Proteomes" id="UP000178885"/>
    </source>
</evidence>
<dbReference type="Pfam" id="PF03976">
    <property type="entry name" value="PPK2"/>
    <property type="match status" value="2"/>
</dbReference>
<dbReference type="EMBL" id="MFSU01000039">
    <property type="protein sequence ID" value="OGI48044.1"/>
    <property type="molecule type" value="Genomic_DNA"/>
</dbReference>
<accession>A0A1F6TSD5</accession>
<dbReference type="InterPro" id="IPR027417">
    <property type="entry name" value="P-loop_NTPase"/>
</dbReference>
<dbReference type="InterPro" id="IPR022488">
    <property type="entry name" value="PPK2-related"/>
</dbReference>
<dbReference type="Proteomes" id="UP000178885">
    <property type="component" value="Unassembled WGS sequence"/>
</dbReference>
<proteinExistence type="predicted"/>
<evidence type="ECO:0000259" key="1">
    <source>
        <dbReference type="Pfam" id="PF03976"/>
    </source>
</evidence>
<sequence length="492" mass="58088">MFESAEVGHTVDKATYEREVPRLREALLGAQYDLLRAARLPVLILVNGVDGAGKGETVNLLKEWMDPRHIQVHALRELTEEERQYPPMWRIWRALPPKGRIGVFFGSWYTLPILGRVFGATGDAELDQAMVENVRFERMLADEGALIFKFWFHLSKDQQKRRLKKLEKDPKTRWRATERDWEHYKRYDKFYRVSERALRLTSTAEAPWHIVEGTDPRYRNLMVGKTLLAALRQRLDQETPPQRALSAPLAPAAADNRNLLKTLDLALRLDKNDYEKQLEKYQGRLSLLTRHKRFKDTSVVAVFEGMDAAGKGSAIRRVTGALDARYYDVHAIAAPSDEELAQPYLWRFWRRLPRRGHIAIFDRSWYGRVLVERIENLCSEYDWMRAYREIDDFEEQLTRHGIVLAKFWLHISPEEQLRRFKEREQTPFKRFKITQEDWRNREKWGLYERSVCDMVDRTSTEIAPWTLVEANDKRYARIKILKTLCERIEAAL</sequence>
<dbReference type="PANTHER" id="PTHR34383">
    <property type="entry name" value="POLYPHOSPHATE:AMP PHOSPHOTRANSFERASE-RELATED"/>
    <property type="match status" value="1"/>
</dbReference>